<dbReference type="GO" id="GO:0005737">
    <property type="term" value="C:cytoplasm"/>
    <property type="evidence" value="ECO:0007669"/>
    <property type="project" value="TreeGrafter"/>
</dbReference>
<dbReference type="PANTHER" id="PTHR43807">
    <property type="entry name" value="FI04487P"/>
    <property type="match status" value="1"/>
</dbReference>
<feature type="region of interest" description="Disordered" evidence="5">
    <location>
        <begin position="966"/>
        <end position="991"/>
    </location>
</feature>
<proteinExistence type="predicted"/>
<evidence type="ECO:0000256" key="2">
    <source>
        <dbReference type="ARBA" id="ARBA00022576"/>
    </source>
</evidence>
<dbReference type="PROSITE" id="PS50011">
    <property type="entry name" value="PROTEIN_KINASE_DOM"/>
    <property type="match status" value="1"/>
</dbReference>
<dbReference type="PANTHER" id="PTHR43807:SF20">
    <property type="entry name" value="FI04487P"/>
    <property type="match status" value="1"/>
</dbReference>
<dbReference type="InterPro" id="IPR015421">
    <property type="entry name" value="PyrdxlP-dep_Trfase_major"/>
</dbReference>
<dbReference type="AlphaFoldDB" id="A0AA36I7U7"/>
<dbReference type="Gene3D" id="3.40.640.10">
    <property type="entry name" value="Type I PLP-dependent aspartate aminotransferase-like (Major domain)"/>
    <property type="match status" value="1"/>
</dbReference>
<evidence type="ECO:0000256" key="1">
    <source>
        <dbReference type="ARBA" id="ARBA00001933"/>
    </source>
</evidence>
<evidence type="ECO:0000313" key="8">
    <source>
        <dbReference type="Proteomes" id="UP001178507"/>
    </source>
</evidence>
<dbReference type="InterPro" id="IPR008271">
    <property type="entry name" value="Ser/Thr_kinase_AS"/>
</dbReference>
<evidence type="ECO:0000256" key="5">
    <source>
        <dbReference type="SAM" id="MobiDB-lite"/>
    </source>
</evidence>
<keyword evidence="2" id="KW-0032">Aminotransferase</keyword>
<dbReference type="InterPro" id="IPR004839">
    <property type="entry name" value="Aminotransferase_I/II_large"/>
</dbReference>
<keyword evidence="4" id="KW-0663">Pyridoxal phosphate</keyword>
<dbReference type="Pfam" id="PF00069">
    <property type="entry name" value="Pkinase"/>
    <property type="match status" value="1"/>
</dbReference>
<gene>
    <name evidence="7" type="ORF">EVOR1521_LOCUS10023</name>
</gene>
<dbReference type="GO" id="GO:0016212">
    <property type="term" value="F:kynurenine-oxoglutarate transaminase activity"/>
    <property type="evidence" value="ECO:0007669"/>
    <property type="project" value="TreeGrafter"/>
</dbReference>
<dbReference type="InterPro" id="IPR011009">
    <property type="entry name" value="Kinase-like_dom_sf"/>
</dbReference>
<dbReference type="InterPro" id="IPR000719">
    <property type="entry name" value="Prot_kinase_dom"/>
</dbReference>
<dbReference type="Gene3D" id="1.10.510.10">
    <property type="entry name" value="Transferase(Phosphotransferase) domain 1"/>
    <property type="match status" value="1"/>
</dbReference>
<dbReference type="SUPFAM" id="SSF56112">
    <property type="entry name" value="Protein kinase-like (PK-like)"/>
    <property type="match status" value="1"/>
</dbReference>
<evidence type="ECO:0000256" key="3">
    <source>
        <dbReference type="ARBA" id="ARBA00022679"/>
    </source>
</evidence>
<dbReference type="Gene3D" id="3.90.1150.10">
    <property type="entry name" value="Aspartate Aminotransferase, domain 1"/>
    <property type="match status" value="1"/>
</dbReference>
<dbReference type="Pfam" id="PF00155">
    <property type="entry name" value="Aminotran_1_2"/>
    <property type="match status" value="1"/>
</dbReference>
<dbReference type="InterPro" id="IPR051326">
    <property type="entry name" value="Kynurenine-oxoglutarate_AT"/>
</dbReference>
<dbReference type="Proteomes" id="UP001178507">
    <property type="component" value="Unassembled WGS sequence"/>
</dbReference>
<dbReference type="SMART" id="SM00220">
    <property type="entry name" value="S_TKc"/>
    <property type="match status" value="1"/>
</dbReference>
<dbReference type="InterPro" id="IPR015422">
    <property type="entry name" value="PyrdxlP-dep_Trfase_small"/>
</dbReference>
<dbReference type="GO" id="GO:0004672">
    <property type="term" value="F:protein kinase activity"/>
    <property type="evidence" value="ECO:0007669"/>
    <property type="project" value="InterPro"/>
</dbReference>
<comment type="caution">
    <text evidence="7">The sequence shown here is derived from an EMBL/GenBank/DDBJ whole genome shotgun (WGS) entry which is preliminary data.</text>
</comment>
<protein>
    <recommendedName>
        <fullName evidence="6">Protein kinase domain-containing protein</fullName>
    </recommendedName>
</protein>
<reference evidence="7" key="1">
    <citation type="submission" date="2023-08" db="EMBL/GenBank/DDBJ databases">
        <authorList>
            <person name="Chen Y."/>
            <person name="Shah S."/>
            <person name="Dougan E. K."/>
            <person name="Thang M."/>
            <person name="Chan C."/>
        </authorList>
    </citation>
    <scope>NUCLEOTIDE SEQUENCE</scope>
</reference>
<dbReference type="GO" id="GO:0030170">
    <property type="term" value="F:pyridoxal phosphate binding"/>
    <property type="evidence" value="ECO:0007669"/>
    <property type="project" value="InterPro"/>
</dbReference>
<dbReference type="GO" id="GO:0005524">
    <property type="term" value="F:ATP binding"/>
    <property type="evidence" value="ECO:0007669"/>
    <property type="project" value="InterPro"/>
</dbReference>
<organism evidence="7 8">
    <name type="scientific">Effrenium voratum</name>
    <dbReference type="NCBI Taxonomy" id="2562239"/>
    <lineage>
        <taxon>Eukaryota</taxon>
        <taxon>Sar</taxon>
        <taxon>Alveolata</taxon>
        <taxon>Dinophyceae</taxon>
        <taxon>Suessiales</taxon>
        <taxon>Symbiodiniaceae</taxon>
        <taxon>Effrenium</taxon>
    </lineage>
</organism>
<sequence>MSFENMDLLEMPFEVPRKAQAQAVKKVKRSESPHLPDEQLRPLAPLNRFGDDHSWADRCLRCSLSKGALEIFEGQRVTHFPVASAMSAMDRPSLLALTLGLGLGVALEMLRSRRKKPPKEGESVKESTIRLMTRLALQHGAVNLSQGFPNEPPPEQMARAASAALLQGASLETVQIFAPRLEQLLAEVPQAERDLLSQYSMPFGLPLLRQTLQQYYARFYPGLPADAEENLTVVLGATEGFACTLRTLCSPGDKVVFFEPFHELYPSQCRLWYLEPRAVTLREAAAGWRFEVSELEAALKGARLLLLNTPHNPTGKVFTQEELASIARLCVKHDVFCATDEIYEHIVFDGAPHVPPAMALQEGMADRTFVVNAVSKTARATGWRIGWVVSPKRFTGALRGVHDQLVVQAPTPLQYGACAMLTMNDDFFASHAHEYLEKRDILLVALRRAGFRVSAVPKGAYYLFADYLAVPRLKGLSPTEAAMTMTKEVGVACVPGDNFYLGASKSDIALGGRYLRFAFVRSMDLLKEAAELLQSLAHLDIFWARLFSGPPSSATRQAYHLGENDMVLLLKPSTRTAKLHMHEHWSFTCRRKWLPFLLHRLALEGAVLEKDVETCFSLEDSCGKGGYGTIRRASPVATEYYSPSQVAVKVAAERDVRHELRMLTAAGRHPSVIQHHGVFKGHSGRHWCLVLEFYPQGDLWHYCSDCLSIPTALSLLHNLLLGLQHIHSKGVFHRDVKPENILVTDERAVLCDFGVAETTEGQRQTARGLTPQYASPEMISGNSMNPTGDVYAAGATFHFMITLQYVNTSIKKVQKSWWRHSAELSFEKSPLRELPVCCQDLLERMICPEWKRLSSREAVRHYAFWSLADPEEEAVASITAPFFQSAPLLSDDLVSTGLGSAPISIFASETSAPLGSGTGSDALPWASIAPGPEAGSARAHHVQVAEEDLSLAECFEELRQKLQMAPEPPNTGWWRDRRKPRPPGVKAPRARRTSVSHWIVQHLEDWSRFWRPRRLSRVEPAKAEFCELF</sequence>
<dbReference type="CDD" id="cd00609">
    <property type="entry name" value="AAT_like"/>
    <property type="match status" value="1"/>
</dbReference>
<name>A0AA36I7U7_9DINO</name>
<accession>A0AA36I7U7</accession>
<dbReference type="EMBL" id="CAUJNA010000935">
    <property type="protein sequence ID" value="CAJ1382701.1"/>
    <property type="molecule type" value="Genomic_DNA"/>
</dbReference>
<dbReference type="SUPFAM" id="SSF53383">
    <property type="entry name" value="PLP-dependent transferases"/>
    <property type="match status" value="1"/>
</dbReference>
<keyword evidence="8" id="KW-1185">Reference proteome</keyword>
<dbReference type="CDD" id="cd00180">
    <property type="entry name" value="PKc"/>
    <property type="match status" value="1"/>
</dbReference>
<evidence type="ECO:0000313" key="7">
    <source>
        <dbReference type="EMBL" id="CAJ1382701.1"/>
    </source>
</evidence>
<comment type="cofactor">
    <cofactor evidence="1">
        <name>pyridoxal 5'-phosphate</name>
        <dbReference type="ChEBI" id="CHEBI:597326"/>
    </cofactor>
</comment>
<dbReference type="PROSITE" id="PS00108">
    <property type="entry name" value="PROTEIN_KINASE_ST"/>
    <property type="match status" value="1"/>
</dbReference>
<evidence type="ECO:0000256" key="4">
    <source>
        <dbReference type="ARBA" id="ARBA00022898"/>
    </source>
</evidence>
<keyword evidence="3" id="KW-0808">Transferase</keyword>
<evidence type="ECO:0000259" key="6">
    <source>
        <dbReference type="PROSITE" id="PS50011"/>
    </source>
</evidence>
<dbReference type="InterPro" id="IPR015424">
    <property type="entry name" value="PyrdxlP-dep_Trfase"/>
</dbReference>
<feature type="domain" description="Protein kinase" evidence="6">
    <location>
        <begin position="616"/>
        <end position="864"/>
    </location>
</feature>